<sequence>MEIKKYATQLLPTWTKSVPFQIKGNSIKEACAAFWAGKGRPKFR</sequence>
<dbReference type="Proteomes" id="UP000287853">
    <property type="component" value="Unassembled WGS sequence"/>
</dbReference>
<accession>A0A3S3RM29</accession>
<keyword evidence="2" id="KW-1185">Reference proteome</keyword>
<proteinExistence type="predicted"/>
<gene>
    <name evidence="1" type="ORF">H206_03354</name>
</gene>
<dbReference type="AlphaFoldDB" id="A0A3S3RM29"/>
<protein>
    <submittedName>
        <fullName evidence="1">Uncharacterized protein</fullName>
    </submittedName>
</protein>
<comment type="caution">
    <text evidence="1">The sequence shown here is derived from an EMBL/GenBank/DDBJ whole genome shotgun (WGS) entry which is preliminary data.</text>
</comment>
<dbReference type="EMBL" id="MTKO01000138">
    <property type="protein sequence ID" value="RWX42904.1"/>
    <property type="molecule type" value="Genomic_DNA"/>
</dbReference>
<evidence type="ECO:0000313" key="1">
    <source>
        <dbReference type="EMBL" id="RWX42904.1"/>
    </source>
</evidence>
<organism evidence="1 2">
    <name type="scientific">Candidatus Electrothrix aarhusensis</name>
    <dbReference type="NCBI Taxonomy" id="1859131"/>
    <lineage>
        <taxon>Bacteria</taxon>
        <taxon>Pseudomonadati</taxon>
        <taxon>Thermodesulfobacteriota</taxon>
        <taxon>Desulfobulbia</taxon>
        <taxon>Desulfobulbales</taxon>
        <taxon>Desulfobulbaceae</taxon>
        <taxon>Candidatus Electrothrix</taxon>
    </lineage>
</organism>
<name>A0A3S3RM29_9BACT</name>
<feature type="non-terminal residue" evidence="1">
    <location>
        <position position="44"/>
    </location>
</feature>
<reference evidence="1 2" key="1">
    <citation type="submission" date="2017-01" db="EMBL/GenBank/DDBJ databases">
        <title>The cable genome- insights into the physiology and evolution of filamentous bacteria capable of sulfide oxidation via long distance electron transfer.</title>
        <authorList>
            <person name="Schreiber L."/>
            <person name="Bjerg J.T."/>
            <person name="Boggild A."/>
            <person name="Van De Vossenberg J."/>
            <person name="Meysman F."/>
            <person name="Nielsen L.P."/>
            <person name="Schramm A."/>
            <person name="Kjeldsen K.U."/>
        </authorList>
    </citation>
    <scope>NUCLEOTIDE SEQUENCE [LARGE SCALE GENOMIC DNA]</scope>
    <source>
        <strain evidence="1">MCF</strain>
    </source>
</reference>
<evidence type="ECO:0000313" key="2">
    <source>
        <dbReference type="Proteomes" id="UP000287853"/>
    </source>
</evidence>